<name>A0A1X0P4H0_9TRYP</name>
<dbReference type="VEuPathDB" id="TriTrypDB:TM35_000053270"/>
<protein>
    <submittedName>
        <fullName evidence="2">Uncharacterized protein</fullName>
    </submittedName>
</protein>
<gene>
    <name evidence="2" type="ORF">TM35_000053270</name>
</gene>
<sequence>MRRIHREKLCNASRFAFLLVLLWVVLVLVTLFLGWSHHASRMAIDGGAAAPAGVGGGSHDCAAASTGLFTPVGIPRVCRMEEPGVMVDLTVPREYNRSQCPVEPAERDDPRLLKFLEFFTRIFKEKFNNLPWWMDEGSLIGVSRAGSIRNADDDFDFFVLLPNSTSPCRPNSLECTREEFNTMIHRFLMPFWEAGACIHWYNPDITKFDADLRLIYAFQLHRHDNSPDRLDCFDTNAPVAHMHLGMLNANGELETNKWVGPRSHPKDKLPLSILLPVCRCRMGLKDAPCPNDIIGFLTLRNRGEYVRRSREGKCLLVKKQWSLEKKMNQVQKVKLLHDCGYASMIQLADSFVESGYRTC</sequence>
<keyword evidence="1" id="KW-0812">Transmembrane</keyword>
<dbReference type="AlphaFoldDB" id="A0A1X0P4H0"/>
<evidence type="ECO:0000313" key="2">
    <source>
        <dbReference type="EMBL" id="ORC91731.1"/>
    </source>
</evidence>
<dbReference type="RefSeq" id="XP_028885797.1">
    <property type="nucleotide sequence ID" value="XM_029022982.1"/>
</dbReference>
<dbReference type="GeneID" id="39982762"/>
<accession>A0A1X0P4H0</accession>
<keyword evidence="1" id="KW-0472">Membrane</keyword>
<dbReference type="EMBL" id="NBCO01000005">
    <property type="protein sequence ID" value="ORC91731.1"/>
    <property type="molecule type" value="Genomic_DNA"/>
</dbReference>
<reference evidence="2 3" key="1">
    <citation type="submission" date="2017-03" db="EMBL/GenBank/DDBJ databases">
        <title>An alternative strategy for trypanosome survival in the mammalian bloodstream revealed through genome and transcriptome analysis of the ubiquitous bovine parasite Trypanosoma (Megatrypanum) theileri.</title>
        <authorList>
            <person name="Kelly S."/>
            <person name="Ivens A."/>
            <person name="Mott A."/>
            <person name="O'Neill E."/>
            <person name="Emms D."/>
            <person name="Macleod O."/>
            <person name="Voorheis P."/>
            <person name="Matthews J."/>
            <person name="Matthews K."/>
            <person name="Carrington M."/>
        </authorList>
    </citation>
    <scope>NUCLEOTIDE SEQUENCE [LARGE SCALE GENOMIC DNA]</scope>
    <source>
        <strain evidence="2">Edinburgh</strain>
    </source>
</reference>
<evidence type="ECO:0000256" key="1">
    <source>
        <dbReference type="SAM" id="Phobius"/>
    </source>
</evidence>
<dbReference type="OrthoDB" id="242047at2759"/>
<keyword evidence="1" id="KW-1133">Transmembrane helix</keyword>
<dbReference type="Proteomes" id="UP000192257">
    <property type="component" value="Unassembled WGS sequence"/>
</dbReference>
<comment type="caution">
    <text evidence="2">The sequence shown here is derived from an EMBL/GenBank/DDBJ whole genome shotgun (WGS) entry which is preliminary data.</text>
</comment>
<keyword evidence="3" id="KW-1185">Reference proteome</keyword>
<feature type="transmembrane region" description="Helical" evidence="1">
    <location>
        <begin position="12"/>
        <end position="35"/>
    </location>
</feature>
<proteinExistence type="predicted"/>
<organism evidence="2 3">
    <name type="scientific">Trypanosoma theileri</name>
    <dbReference type="NCBI Taxonomy" id="67003"/>
    <lineage>
        <taxon>Eukaryota</taxon>
        <taxon>Discoba</taxon>
        <taxon>Euglenozoa</taxon>
        <taxon>Kinetoplastea</taxon>
        <taxon>Metakinetoplastina</taxon>
        <taxon>Trypanosomatida</taxon>
        <taxon>Trypanosomatidae</taxon>
        <taxon>Trypanosoma</taxon>
    </lineage>
</organism>
<evidence type="ECO:0000313" key="3">
    <source>
        <dbReference type="Proteomes" id="UP000192257"/>
    </source>
</evidence>